<dbReference type="PANTHER" id="PTHR21098">
    <property type="entry name" value="RIBOFLAVIN SYNTHASE ALPHA CHAIN"/>
    <property type="match status" value="1"/>
</dbReference>
<feature type="repeat" description="Lumazine-binding" evidence="10">
    <location>
        <begin position="1"/>
        <end position="97"/>
    </location>
</feature>
<evidence type="ECO:0000256" key="1">
    <source>
        <dbReference type="ARBA" id="ARBA00000968"/>
    </source>
</evidence>
<proteinExistence type="predicted"/>
<evidence type="ECO:0000256" key="9">
    <source>
        <dbReference type="NCBIfam" id="TIGR00187"/>
    </source>
</evidence>
<feature type="domain" description="Lumazine-binding" evidence="11">
    <location>
        <begin position="1"/>
        <end position="97"/>
    </location>
</feature>
<gene>
    <name evidence="12" type="primary">ribE</name>
    <name evidence="12" type="ORF">QR721_01610</name>
</gene>
<evidence type="ECO:0000313" key="13">
    <source>
        <dbReference type="Proteomes" id="UP001180087"/>
    </source>
</evidence>
<organism evidence="12 13">
    <name type="scientific">Aciduricibacillus chroicocephali</name>
    <dbReference type="NCBI Taxonomy" id="3054939"/>
    <lineage>
        <taxon>Bacteria</taxon>
        <taxon>Bacillati</taxon>
        <taxon>Bacillota</taxon>
        <taxon>Bacilli</taxon>
        <taxon>Bacillales</taxon>
        <taxon>Bacillaceae</taxon>
        <taxon>Aciduricibacillus</taxon>
    </lineage>
</organism>
<sequence>MFTGIIEEKGVVRRLVQRSAHAYEIEIGAKRIMEDISLGDSIAINGVCLTVTAFDQASFKADIMPETYHATNLAKLISGSEVNLERAMSANGRFGGHFVSGHVDGTAKILDKQPLENAIIFNISIPDGFAKYFLRKGSVAVDGISLTLFHVDPDSFSISIIPHTAAETTLGSKRKGDIVNIECDMLAKHVWQMTDRQHSQESDSTITRQNLAAAGFLEGGL</sequence>
<dbReference type="NCBIfam" id="TIGR00187">
    <property type="entry name" value="ribE"/>
    <property type="match status" value="1"/>
</dbReference>
<evidence type="ECO:0000256" key="8">
    <source>
        <dbReference type="ARBA" id="ARBA00022737"/>
    </source>
</evidence>
<dbReference type="InterPro" id="IPR023366">
    <property type="entry name" value="ATP_synth_asu-like_sf"/>
</dbReference>
<comment type="pathway">
    <text evidence="3">Cofactor biosynthesis; riboflavin biosynthesis; riboflavin from 2-hydroxy-3-oxobutyl phosphate and 5-amino-6-(D-ribitylamino)uracil: step 2/2.</text>
</comment>
<keyword evidence="13" id="KW-1185">Reference proteome</keyword>
<protein>
    <recommendedName>
        <fullName evidence="5 9">Riboflavin synthase</fullName>
        <ecNumber evidence="4 9">2.5.1.9</ecNumber>
    </recommendedName>
</protein>
<keyword evidence="8" id="KW-0677">Repeat</keyword>
<dbReference type="RefSeq" id="WP_348028521.1">
    <property type="nucleotide sequence ID" value="NZ_CP129113.1"/>
</dbReference>
<evidence type="ECO:0000256" key="5">
    <source>
        <dbReference type="ARBA" id="ARBA00013950"/>
    </source>
</evidence>
<name>A0ABY9KX85_9BACI</name>
<accession>A0ABY9KX85</accession>
<evidence type="ECO:0000256" key="10">
    <source>
        <dbReference type="PROSITE-ProRule" id="PRU00524"/>
    </source>
</evidence>
<dbReference type="Pfam" id="PF00677">
    <property type="entry name" value="Lum_binding"/>
    <property type="match status" value="2"/>
</dbReference>
<feature type="repeat" description="Lumazine-binding" evidence="10">
    <location>
        <begin position="98"/>
        <end position="194"/>
    </location>
</feature>
<dbReference type="EC" id="2.5.1.9" evidence="4 9"/>
<dbReference type="InterPro" id="IPR026017">
    <property type="entry name" value="Lumazine-bd_dom"/>
</dbReference>
<reference evidence="12" key="1">
    <citation type="submission" date="2023-06" db="EMBL/GenBank/DDBJ databases">
        <title>A Treasure from Seagulls: Isolation and Description of Aciduricobacillus qingdaonensis gen. nov., sp. nov., a Rare Obligately Uric Acid-utilizing Member in the Family Bacillaceae.</title>
        <authorList>
            <person name="Liu W."/>
            <person name="Wang B."/>
        </authorList>
    </citation>
    <scope>NUCLEOTIDE SEQUENCE</scope>
    <source>
        <strain evidence="12">44XB</strain>
    </source>
</reference>
<keyword evidence="7 12" id="KW-0808">Transferase</keyword>
<evidence type="ECO:0000313" key="12">
    <source>
        <dbReference type="EMBL" id="WLV24962.1"/>
    </source>
</evidence>
<feature type="domain" description="Lumazine-binding" evidence="11">
    <location>
        <begin position="98"/>
        <end position="194"/>
    </location>
</feature>
<keyword evidence="6" id="KW-0686">Riboflavin biosynthesis</keyword>
<dbReference type="NCBIfam" id="NF006767">
    <property type="entry name" value="PRK09289.1"/>
    <property type="match status" value="1"/>
</dbReference>
<dbReference type="PANTHER" id="PTHR21098:SF12">
    <property type="entry name" value="RIBOFLAVIN SYNTHASE"/>
    <property type="match status" value="1"/>
</dbReference>
<dbReference type="Proteomes" id="UP001180087">
    <property type="component" value="Chromosome"/>
</dbReference>
<evidence type="ECO:0000256" key="3">
    <source>
        <dbReference type="ARBA" id="ARBA00004887"/>
    </source>
</evidence>
<evidence type="ECO:0000259" key="11">
    <source>
        <dbReference type="PROSITE" id="PS51177"/>
    </source>
</evidence>
<dbReference type="SUPFAM" id="SSF63380">
    <property type="entry name" value="Riboflavin synthase domain-like"/>
    <property type="match status" value="2"/>
</dbReference>
<dbReference type="PIRSF" id="PIRSF000498">
    <property type="entry name" value="Riboflavin_syn_A"/>
    <property type="match status" value="1"/>
</dbReference>
<comment type="function">
    <text evidence="2">Catalyzes the dismutation of two molecules of 6,7-dimethyl-8-ribityllumazine, resulting in the formation of riboflavin and 5-amino-6-(D-ribitylamino)uracil.</text>
</comment>
<dbReference type="InterPro" id="IPR017938">
    <property type="entry name" value="Riboflavin_synthase-like_b-brl"/>
</dbReference>
<dbReference type="InterPro" id="IPR001783">
    <property type="entry name" value="Lumazine-bd"/>
</dbReference>
<evidence type="ECO:0000256" key="2">
    <source>
        <dbReference type="ARBA" id="ARBA00002803"/>
    </source>
</evidence>
<dbReference type="NCBIfam" id="NF009566">
    <property type="entry name" value="PRK13020.1"/>
    <property type="match status" value="1"/>
</dbReference>
<evidence type="ECO:0000256" key="7">
    <source>
        <dbReference type="ARBA" id="ARBA00022679"/>
    </source>
</evidence>
<dbReference type="GO" id="GO:0004746">
    <property type="term" value="F:riboflavin synthase activity"/>
    <property type="evidence" value="ECO:0007669"/>
    <property type="project" value="UniProtKB-EC"/>
</dbReference>
<dbReference type="Gene3D" id="2.40.30.20">
    <property type="match status" value="2"/>
</dbReference>
<dbReference type="CDD" id="cd00402">
    <property type="entry name" value="Riboflavin_synthase_like"/>
    <property type="match status" value="1"/>
</dbReference>
<dbReference type="PROSITE" id="PS51177">
    <property type="entry name" value="LUMAZINE_BIND"/>
    <property type="match status" value="2"/>
</dbReference>
<dbReference type="EMBL" id="CP129113">
    <property type="protein sequence ID" value="WLV24962.1"/>
    <property type="molecule type" value="Genomic_DNA"/>
</dbReference>
<comment type="catalytic activity">
    <reaction evidence="1">
        <text>2 6,7-dimethyl-8-(1-D-ribityl)lumazine + H(+) = 5-amino-6-(D-ribitylamino)uracil + riboflavin</text>
        <dbReference type="Rhea" id="RHEA:20772"/>
        <dbReference type="ChEBI" id="CHEBI:15378"/>
        <dbReference type="ChEBI" id="CHEBI:15934"/>
        <dbReference type="ChEBI" id="CHEBI:57986"/>
        <dbReference type="ChEBI" id="CHEBI:58201"/>
        <dbReference type="EC" id="2.5.1.9"/>
    </reaction>
</comment>
<evidence type="ECO:0000256" key="4">
    <source>
        <dbReference type="ARBA" id="ARBA00012827"/>
    </source>
</evidence>
<evidence type="ECO:0000256" key="6">
    <source>
        <dbReference type="ARBA" id="ARBA00022619"/>
    </source>
</evidence>